<evidence type="ECO:0000313" key="1">
    <source>
        <dbReference type="EMBL" id="KIO08863.1"/>
    </source>
</evidence>
<sequence length="93" mass="9967">MTCGAEFGHMNLQVAMPWEFPEGAIPPPGGRGGGGGRAFERALWGITASWIGRDDWGGCRRTVFTSCLRLSIVTALLASAKWCKVAVLKIMQG</sequence>
<name>A0A0C3JIF9_PISTI</name>
<dbReference type="HOGENOM" id="CLU_168448_0_0_1"/>
<reference evidence="2" key="2">
    <citation type="submission" date="2015-01" db="EMBL/GenBank/DDBJ databases">
        <title>Evolutionary Origins and Diversification of the Mycorrhizal Mutualists.</title>
        <authorList>
            <consortium name="DOE Joint Genome Institute"/>
            <consortium name="Mycorrhizal Genomics Consortium"/>
            <person name="Kohler A."/>
            <person name="Kuo A."/>
            <person name="Nagy L.G."/>
            <person name="Floudas D."/>
            <person name="Copeland A."/>
            <person name="Barry K.W."/>
            <person name="Cichocki N."/>
            <person name="Veneault-Fourrey C."/>
            <person name="LaButti K."/>
            <person name="Lindquist E.A."/>
            <person name="Lipzen A."/>
            <person name="Lundell T."/>
            <person name="Morin E."/>
            <person name="Murat C."/>
            <person name="Riley R."/>
            <person name="Ohm R."/>
            <person name="Sun H."/>
            <person name="Tunlid A."/>
            <person name="Henrissat B."/>
            <person name="Grigoriev I.V."/>
            <person name="Hibbett D.S."/>
            <person name="Martin F."/>
        </authorList>
    </citation>
    <scope>NUCLEOTIDE SEQUENCE [LARGE SCALE GENOMIC DNA]</scope>
    <source>
        <strain evidence="2">Marx 270</strain>
    </source>
</reference>
<reference evidence="1 2" key="1">
    <citation type="submission" date="2014-04" db="EMBL/GenBank/DDBJ databases">
        <authorList>
            <consortium name="DOE Joint Genome Institute"/>
            <person name="Kuo A."/>
            <person name="Kohler A."/>
            <person name="Costa M.D."/>
            <person name="Nagy L.G."/>
            <person name="Floudas D."/>
            <person name="Copeland A."/>
            <person name="Barry K.W."/>
            <person name="Cichocki N."/>
            <person name="Veneault-Fourrey C."/>
            <person name="LaButti K."/>
            <person name="Lindquist E.A."/>
            <person name="Lipzen A."/>
            <person name="Lundell T."/>
            <person name="Morin E."/>
            <person name="Murat C."/>
            <person name="Sun H."/>
            <person name="Tunlid A."/>
            <person name="Henrissat B."/>
            <person name="Grigoriev I.V."/>
            <person name="Hibbett D.S."/>
            <person name="Martin F."/>
            <person name="Nordberg H.P."/>
            <person name="Cantor M.N."/>
            <person name="Hua S.X."/>
        </authorList>
    </citation>
    <scope>NUCLEOTIDE SEQUENCE [LARGE SCALE GENOMIC DNA]</scope>
    <source>
        <strain evidence="1 2">Marx 270</strain>
    </source>
</reference>
<dbReference type="EMBL" id="KN831956">
    <property type="protein sequence ID" value="KIO08863.1"/>
    <property type="molecule type" value="Genomic_DNA"/>
</dbReference>
<accession>A0A0C3JIF9</accession>
<organism evidence="1 2">
    <name type="scientific">Pisolithus tinctorius Marx 270</name>
    <dbReference type="NCBI Taxonomy" id="870435"/>
    <lineage>
        <taxon>Eukaryota</taxon>
        <taxon>Fungi</taxon>
        <taxon>Dikarya</taxon>
        <taxon>Basidiomycota</taxon>
        <taxon>Agaricomycotina</taxon>
        <taxon>Agaricomycetes</taxon>
        <taxon>Agaricomycetidae</taxon>
        <taxon>Boletales</taxon>
        <taxon>Sclerodermatineae</taxon>
        <taxon>Pisolithaceae</taxon>
        <taxon>Pisolithus</taxon>
    </lineage>
</organism>
<dbReference type="AlphaFoldDB" id="A0A0C3JIF9"/>
<protein>
    <submittedName>
        <fullName evidence="1">Uncharacterized protein</fullName>
    </submittedName>
</protein>
<dbReference type="InParanoid" id="A0A0C3JIF9"/>
<keyword evidence="2" id="KW-1185">Reference proteome</keyword>
<dbReference type="Proteomes" id="UP000054217">
    <property type="component" value="Unassembled WGS sequence"/>
</dbReference>
<dbReference type="OrthoDB" id="2699137at2759"/>
<proteinExistence type="predicted"/>
<gene>
    <name evidence="1" type="ORF">M404DRAFT_328888</name>
</gene>
<evidence type="ECO:0000313" key="2">
    <source>
        <dbReference type="Proteomes" id="UP000054217"/>
    </source>
</evidence>